<feature type="active site" description="Charge relay system" evidence="6">
    <location>
        <position position="250"/>
    </location>
</feature>
<dbReference type="OrthoDB" id="9807329at2"/>
<dbReference type="PANTHER" id="PTHR30237">
    <property type="entry name" value="MURAMOYLTETRAPEPTIDE CARBOXYPEPTIDASE"/>
    <property type="match status" value="1"/>
</dbReference>
<feature type="active site" description="Nucleophile" evidence="6">
    <location>
        <position position="146"/>
    </location>
</feature>
<keyword evidence="2 9" id="KW-0121">Carboxypeptidase</keyword>
<dbReference type="InterPro" id="IPR040921">
    <property type="entry name" value="Peptidase_S66C"/>
</dbReference>
<dbReference type="GO" id="GO:0006508">
    <property type="term" value="P:proteolysis"/>
    <property type="evidence" value="ECO:0007669"/>
    <property type="project" value="UniProtKB-KW"/>
</dbReference>
<dbReference type="PANTHER" id="PTHR30237:SF2">
    <property type="entry name" value="MUREIN TETRAPEPTIDE CARBOXYPEPTIDASE"/>
    <property type="match status" value="1"/>
</dbReference>
<evidence type="ECO:0000259" key="8">
    <source>
        <dbReference type="Pfam" id="PF17676"/>
    </source>
</evidence>
<evidence type="ECO:0000256" key="3">
    <source>
        <dbReference type="ARBA" id="ARBA00022670"/>
    </source>
</evidence>
<evidence type="ECO:0000256" key="6">
    <source>
        <dbReference type="PIRSR" id="PIRSR028757-1"/>
    </source>
</evidence>
<dbReference type="PIRSF" id="PIRSF028757">
    <property type="entry name" value="LD-carboxypeptidase"/>
    <property type="match status" value="1"/>
</dbReference>
<keyword evidence="3" id="KW-0645">Protease</keyword>
<dbReference type="EMBL" id="QCXX01000006">
    <property type="protein sequence ID" value="PUV22736.1"/>
    <property type="molecule type" value="Genomic_DNA"/>
</dbReference>
<proteinExistence type="inferred from homology"/>
<evidence type="ECO:0000313" key="10">
    <source>
        <dbReference type="Proteomes" id="UP000250831"/>
    </source>
</evidence>
<dbReference type="InterPro" id="IPR027478">
    <property type="entry name" value="LdcA_N"/>
</dbReference>
<protein>
    <submittedName>
        <fullName evidence="9">LD-carboxypeptidase</fullName>
    </submittedName>
</protein>
<evidence type="ECO:0000256" key="2">
    <source>
        <dbReference type="ARBA" id="ARBA00022645"/>
    </source>
</evidence>
<name>A0A363NPL1_9SPHI</name>
<feature type="domain" description="LD-carboxypeptidase N-terminal" evidence="7">
    <location>
        <begin position="49"/>
        <end position="166"/>
    </location>
</feature>
<accession>A0A363NPL1</accession>
<keyword evidence="5" id="KW-0720">Serine protease</keyword>
<dbReference type="InterPro" id="IPR029062">
    <property type="entry name" value="Class_I_gatase-like"/>
</dbReference>
<reference evidence="9 10" key="1">
    <citation type="submission" date="2018-04" db="EMBL/GenBank/DDBJ databases">
        <title>Sphingobacterium sp. M46 Genome.</title>
        <authorList>
            <person name="Cheng J."/>
            <person name="Li Y."/>
        </authorList>
    </citation>
    <scope>NUCLEOTIDE SEQUENCE [LARGE SCALE GENOMIC DNA]</scope>
    <source>
        <strain evidence="9 10">M46</strain>
    </source>
</reference>
<dbReference type="Gene3D" id="3.40.50.10740">
    <property type="entry name" value="Class I glutamine amidotransferase-like"/>
    <property type="match status" value="1"/>
</dbReference>
<dbReference type="RefSeq" id="WP_108635764.1">
    <property type="nucleotide sequence ID" value="NZ_QCXX01000006.1"/>
</dbReference>
<feature type="domain" description="LD-carboxypeptidase C-terminal" evidence="8">
    <location>
        <begin position="220"/>
        <end position="335"/>
    </location>
</feature>
<gene>
    <name evidence="9" type="ORF">DCO56_21310</name>
</gene>
<dbReference type="InterPro" id="IPR003507">
    <property type="entry name" value="S66_fam"/>
</dbReference>
<dbReference type="InterPro" id="IPR040449">
    <property type="entry name" value="Peptidase_S66_N"/>
</dbReference>
<sequence length="351" mass="37684">MEKRAFIKSIALGALAIPVLGAGRSTAIAGELAELASLLAKKLQLGDTIGLITPAGVLDDEESIIIAREIFETLGFKVKEGKHIRSRYGNLAGTDQERIADIHDMFADKAVKAIVCVRGGSGTSRLLDRLDYKLIAQNPKILLGYSDITALILALYAKTGLVTFHGAVGISTWTKKLADAFNAQFVTNKPAVFENPKSKGDNIVQTKDRIATISPGTVDGVLLGGNLTVLTGLCGSPYLPDFREKILFIEEVDEDMERVDRMFCQLKNAGILAVIKGFIFGKCTNCKPSGGYGSVTLDQLFNDYIKPLKVPAYSGAVIGHIAEQFILPVGAQVRMDASQGTIILLEAALKD</sequence>
<organism evidence="9 10">
    <name type="scientific">Sphingobacterium athyrii</name>
    <dbReference type="NCBI Taxonomy" id="2152717"/>
    <lineage>
        <taxon>Bacteria</taxon>
        <taxon>Pseudomonadati</taxon>
        <taxon>Bacteroidota</taxon>
        <taxon>Sphingobacteriia</taxon>
        <taxon>Sphingobacteriales</taxon>
        <taxon>Sphingobacteriaceae</taxon>
        <taxon>Sphingobacterium</taxon>
    </lineage>
</organism>
<dbReference type="SUPFAM" id="SSF52317">
    <property type="entry name" value="Class I glutamine amidotransferase-like"/>
    <property type="match status" value="1"/>
</dbReference>
<feature type="active site" description="Charge relay system" evidence="6">
    <location>
        <position position="320"/>
    </location>
</feature>
<dbReference type="SUPFAM" id="SSF141986">
    <property type="entry name" value="LD-carboxypeptidase A C-terminal domain-like"/>
    <property type="match status" value="1"/>
</dbReference>
<evidence type="ECO:0000259" key="7">
    <source>
        <dbReference type="Pfam" id="PF02016"/>
    </source>
</evidence>
<dbReference type="InterPro" id="IPR027461">
    <property type="entry name" value="Carboxypeptidase_A_C_sf"/>
</dbReference>
<evidence type="ECO:0000256" key="5">
    <source>
        <dbReference type="ARBA" id="ARBA00022825"/>
    </source>
</evidence>
<keyword evidence="10" id="KW-1185">Reference proteome</keyword>
<evidence type="ECO:0000313" key="9">
    <source>
        <dbReference type="EMBL" id="PUV22736.1"/>
    </source>
</evidence>
<evidence type="ECO:0000256" key="1">
    <source>
        <dbReference type="ARBA" id="ARBA00010233"/>
    </source>
</evidence>
<dbReference type="Pfam" id="PF02016">
    <property type="entry name" value="Peptidase_S66"/>
    <property type="match status" value="1"/>
</dbReference>
<keyword evidence="4" id="KW-0378">Hydrolase</keyword>
<dbReference type="GO" id="GO:0004180">
    <property type="term" value="F:carboxypeptidase activity"/>
    <property type="evidence" value="ECO:0007669"/>
    <property type="project" value="UniProtKB-KW"/>
</dbReference>
<dbReference type="GO" id="GO:0008236">
    <property type="term" value="F:serine-type peptidase activity"/>
    <property type="evidence" value="ECO:0007669"/>
    <property type="project" value="UniProtKB-KW"/>
</dbReference>
<dbReference type="Gene3D" id="3.50.30.60">
    <property type="entry name" value="LD-carboxypeptidase A C-terminal domain-like"/>
    <property type="match status" value="1"/>
</dbReference>
<dbReference type="Pfam" id="PF17676">
    <property type="entry name" value="Peptidase_S66C"/>
    <property type="match status" value="1"/>
</dbReference>
<comment type="caution">
    <text evidence="9">The sequence shown here is derived from an EMBL/GenBank/DDBJ whole genome shotgun (WGS) entry which is preliminary data.</text>
</comment>
<comment type="similarity">
    <text evidence="1">Belongs to the peptidase S66 family.</text>
</comment>
<dbReference type="CDD" id="cd07025">
    <property type="entry name" value="Peptidase_S66"/>
    <property type="match status" value="1"/>
</dbReference>
<dbReference type="Proteomes" id="UP000250831">
    <property type="component" value="Unassembled WGS sequence"/>
</dbReference>
<evidence type="ECO:0000256" key="4">
    <source>
        <dbReference type="ARBA" id="ARBA00022801"/>
    </source>
</evidence>
<dbReference type="AlphaFoldDB" id="A0A363NPL1"/>